<sequence>MTDNANLDAGFARLLRLAQARNLAPVEASTSYGTPALKVGDAAFVRMLDAQTAVLQCPVDQKVLLMEISPDIYYETEHYVGYDAMLVRLDRIDDEELSLRLHDAWIFKAPEKLKSSRT</sequence>
<evidence type="ECO:0000313" key="2">
    <source>
        <dbReference type="Proteomes" id="UP000078389"/>
    </source>
</evidence>
<protein>
    <submittedName>
        <fullName evidence="1">Uncharacterized protein</fullName>
    </submittedName>
</protein>
<reference evidence="1 2" key="1">
    <citation type="submission" date="2016-03" db="EMBL/GenBank/DDBJ databases">
        <title>Genome sequencing of Devosia sp. S37.</title>
        <authorList>
            <person name="Mohd Nor M."/>
        </authorList>
    </citation>
    <scope>NUCLEOTIDE SEQUENCE [LARGE SCALE GENOMIC DNA]</scope>
    <source>
        <strain evidence="1 2">S37</strain>
    </source>
</reference>
<proteinExistence type="predicted"/>
<dbReference type="EMBL" id="LVVY01000129">
    <property type="protein sequence ID" value="OAM73875.1"/>
    <property type="molecule type" value="Genomic_DNA"/>
</dbReference>
<organism evidence="1 2">
    <name type="scientific">Devosia elaeis</name>
    <dbReference type="NCBI Taxonomy" id="1770058"/>
    <lineage>
        <taxon>Bacteria</taxon>
        <taxon>Pseudomonadati</taxon>
        <taxon>Pseudomonadota</taxon>
        <taxon>Alphaproteobacteria</taxon>
        <taxon>Hyphomicrobiales</taxon>
        <taxon>Devosiaceae</taxon>
        <taxon>Devosia</taxon>
    </lineage>
</organism>
<keyword evidence="2" id="KW-1185">Reference proteome</keyword>
<dbReference type="AlphaFoldDB" id="A0A178HP98"/>
<comment type="caution">
    <text evidence="1">The sequence shown here is derived from an EMBL/GenBank/DDBJ whole genome shotgun (WGS) entry which is preliminary data.</text>
</comment>
<dbReference type="OrthoDB" id="954305at2"/>
<dbReference type="Proteomes" id="UP000078389">
    <property type="component" value="Unassembled WGS sequence"/>
</dbReference>
<evidence type="ECO:0000313" key="1">
    <source>
        <dbReference type="EMBL" id="OAM73875.1"/>
    </source>
</evidence>
<dbReference type="STRING" id="1770058.A3840_17075"/>
<dbReference type="RefSeq" id="WP_067459740.1">
    <property type="nucleotide sequence ID" value="NZ_LVVY01000129.1"/>
</dbReference>
<gene>
    <name evidence="1" type="ORF">A3840_17075</name>
</gene>
<name>A0A178HP98_9HYPH</name>
<accession>A0A178HP98</accession>